<sequence>MAQGNVTLTEFTGKLYQSVVQADGEIYHRYTQDGINFSDWILTGNVPESGGISISTIVHNGQLYQAVLVALSGKIYTRSSTDAITWGTWEQFGVAQGHVAMISYQGSLYQAVIQSDGEVYTRVVGSSAGWQQGGMAEGNVALTVFNNKLYQSVVQEDEDVYLRYCEITTCDVNSGWSSWYKGEKLNKNAYLLWTQ</sequence>
<evidence type="ECO:0000313" key="2">
    <source>
        <dbReference type="Proteomes" id="UP000030661"/>
    </source>
</evidence>
<evidence type="ECO:0000313" key="1">
    <source>
        <dbReference type="EMBL" id="GAK58400.1"/>
    </source>
</evidence>
<gene>
    <name evidence="1" type="ORF">U27_05374</name>
</gene>
<dbReference type="STRING" id="1499967.U27_05374"/>
<dbReference type="Proteomes" id="UP000030661">
    <property type="component" value="Unassembled WGS sequence"/>
</dbReference>
<keyword evidence="2" id="KW-1185">Reference proteome</keyword>
<name>A0A081C1E5_VECG1</name>
<proteinExistence type="predicted"/>
<dbReference type="AlphaFoldDB" id="A0A081C1E5"/>
<reference evidence="1" key="1">
    <citation type="journal article" date="2015" name="PeerJ">
        <title>First genomic representation of candidate bacterial phylum KSB3 points to enhanced environmental sensing as a trigger of wastewater bulking.</title>
        <authorList>
            <person name="Sekiguchi Y."/>
            <person name="Ohashi A."/>
            <person name="Parks D.H."/>
            <person name="Yamauchi T."/>
            <person name="Tyson G.W."/>
            <person name="Hugenholtz P."/>
        </authorList>
    </citation>
    <scope>NUCLEOTIDE SEQUENCE [LARGE SCALE GENOMIC DNA]</scope>
</reference>
<protein>
    <submittedName>
        <fullName evidence="1">Peptidase M23</fullName>
    </submittedName>
</protein>
<organism evidence="1">
    <name type="scientific">Vecturithrix granuli</name>
    <dbReference type="NCBI Taxonomy" id="1499967"/>
    <lineage>
        <taxon>Bacteria</taxon>
        <taxon>Candidatus Moduliflexota</taxon>
        <taxon>Candidatus Vecturitrichia</taxon>
        <taxon>Candidatus Vecturitrichales</taxon>
        <taxon>Candidatus Vecturitrichaceae</taxon>
        <taxon>Candidatus Vecturithrix</taxon>
    </lineage>
</organism>
<dbReference type="EMBL" id="DF820467">
    <property type="protein sequence ID" value="GAK58400.1"/>
    <property type="molecule type" value="Genomic_DNA"/>
</dbReference>
<accession>A0A081C1E5</accession>
<dbReference type="HOGENOM" id="CLU_1393935_0_0_0"/>
<dbReference type="SUPFAM" id="SSF89372">
    <property type="entry name" value="Fucose-specific lectin"/>
    <property type="match status" value="1"/>
</dbReference>